<reference evidence="1" key="1">
    <citation type="submission" date="2021-06" db="EMBL/GenBank/DDBJ databases">
        <authorList>
            <person name="Kallberg Y."/>
            <person name="Tangrot J."/>
            <person name="Rosling A."/>
        </authorList>
    </citation>
    <scope>NUCLEOTIDE SEQUENCE</scope>
    <source>
        <strain evidence="1">MA461A</strain>
    </source>
</reference>
<accession>A0ACA9NMZ9</accession>
<organism evidence="1 2">
    <name type="scientific">Racocetra persica</name>
    <dbReference type="NCBI Taxonomy" id="160502"/>
    <lineage>
        <taxon>Eukaryota</taxon>
        <taxon>Fungi</taxon>
        <taxon>Fungi incertae sedis</taxon>
        <taxon>Mucoromycota</taxon>
        <taxon>Glomeromycotina</taxon>
        <taxon>Glomeromycetes</taxon>
        <taxon>Diversisporales</taxon>
        <taxon>Gigasporaceae</taxon>
        <taxon>Racocetra</taxon>
    </lineage>
</organism>
<keyword evidence="2" id="KW-1185">Reference proteome</keyword>
<comment type="caution">
    <text evidence="1">The sequence shown here is derived from an EMBL/GenBank/DDBJ whole genome shotgun (WGS) entry which is preliminary data.</text>
</comment>
<feature type="non-terminal residue" evidence="1">
    <location>
        <position position="1"/>
    </location>
</feature>
<protein>
    <submittedName>
        <fullName evidence="1">32334_t:CDS:1</fullName>
    </submittedName>
</protein>
<sequence>SQLAILPQYQGIRVIRISSKSKNKAVKEKKKPALVVSIQVIVQITSRKSKKKILPVAPS</sequence>
<gene>
    <name evidence="1" type="ORF">RPERSI_LOCUS8444</name>
</gene>
<name>A0ACA9NMZ9_9GLOM</name>
<proteinExistence type="predicted"/>
<dbReference type="Proteomes" id="UP000789920">
    <property type="component" value="Unassembled WGS sequence"/>
</dbReference>
<dbReference type="EMBL" id="CAJVQC010015266">
    <property type="protein sequence ID" value="CAG8665303.1"/>
    <property type="molecule type" value="Genomic_DNA"/>
</dbReference>
<evidence type="ECO:0000313" key="2">
    <source>
        <dbReference type="Proteomes" id="UP000789920"/>
    </source>
</evidence>
<evidence type="ECO:0000313" key="1">
    <source>
        <dbReference type="EMBL" id="CAG8665303.1"/>
    </source>
</evidence>